<gene>
    <name evidence="1" type="ORF">RJ53_10350</name>
</gene>
<proteinExistence type="predicted"/>
<dbReference type="OrthoDB" id="387303at2157"/>
<sequence length="522" mass="57539">MSTGGYDVVMEIHEDLINTFLRIAYCLGRLPTFEGIYTLPVPDVPPDLLEFMDIGYRVSLAREPTFEVTDTGGLQITIRGEAVITLLGSISFDLEAQFRIAAAPEFDQPTRQFRIECSEALIEDLELDNRYHLPASVLAKLNQILAIGMEAFLTDEVTTIELSPVIFSADLPFMPAGEAYRLPIGLGAARVFPPSVVMGAVNLLGYTGGSSTAVTDFTNGHHIGIGINEAAMHRVYDFWWAHTTHPKTMDVMGSYEYDPPSFVDFLDALIDWGTAILTGGLVVTEVDLDRVWIEAEATMGFSKFTFDLLPGNAVSLSGSVNLEIGVNVYMQITTTTNLFWGLWEVDETTSTVELFDLYASGITVIINNAEGIVTLDSSRRLMVTLTALDIDIPLPWSVPEFILDYIVDWVVSRIVSEMPPIVLFPAVIEQTLPGTAVSITVSGETLEINETEALVTMNIGTSGANTYAPYIANMNSGEVHVRDCDWAHRIAQRNRVYYCTLEDAIADGYNGCYYCLREYDTG</sequence>
<organism evidence="1 2">
    <name type="scientific">Methanocalculus chunghsingensis</name>
    <dbReference type="NCBI Taxonomy" id="156457"/>
    <lineage>
        <taxon>Archaea</taxon>
        <taxon>Methanobacteriati</taxon>
        <taxon>Methanobacteriota</taxon>
        <taxon>Stenosarchaea group</taxon>
        <taxon>Methanomicrobia</taxon>
        <taxon>Methanomicrobiales</taxon>
        <taxon>Methanocalculaceae</taxon>
        <taxon>Methanocalculus</taxon>
    </lineage>
</organism>
<reference evidence="1" key="1">
    <citation type="submission" date="2014-12" db="EMBL/GenBank/DDBJ databases">
        <authorList>
            <person name="Huang H.-H."/>
            <person name="Chen S.-C."/>
            <person name="Lai M.-C."/>
        </authorList>
    </citation>
    <scope>NUCLEOTIDE SEQUENCE</scope>
    <source>
        <strain evidence="1">K1F9705b</strain>
    </source>
</reference>
<keyword evidence="2" id="KW-1185">Reference proteome</keyword>
<evidence type="ECO:0000313" key="2">
    <source>
        <dbReference type="Proteomes" id="UP000730161"/>
    </source>
</evidence>
<dbReference type="RefSeq" id="WP_211531609.1">
    <property type="nucleotide sequence ID" value="NZ_JWHL01000022.1"/>
</dbReference>
<dbReference type="Gene3D" id="3.40.10.10">
    <property type="entry name" value="DNA Methylphosphotriester Repair Domain"/>
    <property type="match status" value="1"/>
</dbReference>
<dbReference type="SUPFAM" id="SSF57884">
    <property type="entry name" value="Ada DNA repair protein, N-terminal domain (N-Ada 10)"/>
    <property type="match status" value="1"/>
</dbReference>
<comment type="caution">
    <text evidence="1">The sequence shown here is derived from an EMBL/GenBank/DDBJ whole genome shotgun (WGS) entry which is preliminary data.</text>
</comment>
<dbReference type="EMBL" id="JWHL01000022">
    <property type="protein sequence ID" value="MBR1369855.1"/>
    <property type="molecule type" value="Genomic_DNA"/>
</dbReference>
<evidence type="ECO:0000313" key="1">
    <source>
        <dbReference type="EMBL" id="MBR1369855.1"/>
    </source>
</evidence>
<name>A0A8J7WAW9_9EURY</name>
<dbReference type="AlphaFoldDB" id="A0A8J7WAW9"/>
<accession>A0A8J7WAW9</accession>
<dbReference type="Proteomes" id="UP000730161">
    <property type="component" value="Unassembled WGS sequence"/>
</dbReference>
<dbReference type="InterPro" id="IPR035451">
    <property type="entry name" value="Ada-like_dom_sf"/>
</dbReference>
<protein>
    <submittedName>
        <fullName evidence="1">Uncharacterized protein</fullName>
    </submittedName>
</protein>